<feature type="compositionally biased region" description="Polar residues" evidence="6">
    <location>
        <begin position="1"/>
        <end position="10"/>
    </location>
</feature>
<dbReference type="Pfam" id="PF01212">
    <property type="entry name" value="Beta_elim_lyase"/>
    <property type="match status" value="1"/>
</dbReference>
<dbReference type="CDD" id="cd06502">
    <property type="entry name" value="TA_like"/>
    <property type="match status" value="1"/>
</dbReference>
<accession>A0ABS3LQX4</accession>
<name>A0ABS3LQX4_9PROT</name>
<keyword evidence="4 5" id="KW-0663">Pyridoxal phosphate</keyword>
<evidence type="ECO:0000259" key="7">
    <source>
        <dbReference type="Pfam" id="PF01212"/>
    </source>
</evidence>
<comment type="similarity">
    <text evidence="2 5">Belongs to the threonine aldolase family.</text>
</comment>
<keyword evidence="9" id="KW-1185">Reference proteome</keyword>
<dbReference type="InterPro" id="IPR001597">
    <property type="entry name" value="ArAA_b-elim_lyase/Thr_aldolase"/>
</dbReference>
<keyword evidence="5" id="KW-0456">Lyase</keyword>
<dbReference type="PIRSF" id="PIRSF038940">
    <property type="entry name" value="Low_specificity_LTA"/>
    <property type="match status" value="1"/>
</dbReference>
<dbReference type="RefSeq" id="WP_207878419.1">
    <property type="nucleotide sequence ID" value="NZ_JAFVMF010000001.1"/>
</dbReference>
<dbReference type="Gene3D" id="3.40.640.10">
    <property type="entry name" value="Type I PLP-dependent aspartate aminotransferase-like (Major domain)"/>
    <property type="match status" value="1"/>
</dbReference>
<dbReference type="Proteomes" id="UP000664771">
    <property type="component" value="Unassembled WGS sequence"/>
</dbReference>
<protein>
    <recommendedName>
        <fullName evidence="5">L-threonine aldolase</fullName>
        <ecNumber evidence="5">4.1.2.48</ecNumber>
    </recommendedName>
</protein>
<dbReference type="InterPro" id="IPR015422">
    <property type="entry name" value="PyrdxlP-dep_Trfase_small"/>
</dbReference>
<feature type="region of interest" description="Disordered" evidence="6">
    <location>
        <begin position="1"/>
        <end position="24"/>
    </location>
</feature>
<comment type="cofactor">
    <cofactor evidence="1 5">
        <name>pyridoxal 5'-phosphate</name>
        <dbReference type="ChEBI" id="CHEBI:597326"/>
    </cofactor>
</comment>
<evidence type="ECO:0000256" key="4">
    <source>
        <dbReference type="ARBA" id="ARBA00022898"/>
    </source>
</evidence>
<sequence length="375" mass="40139">MEQNTGEQISANAPAPDAQAARQAGEHIRKNFASDNVAPVCPEILAAINEANVGATPSYGADPWTTRLKARVAEIFETDAAVFPVTTGTASNGLALSALCPPWGAVLCDESAHIDNEECGAPEFYTHGAKLRPLPSADGRIDPALLARALNGHADRGFHLSKLSALSVTQATEWGATYSLEHLREVTDLARGAGLGVHMDGARFSNALAHLGCSPADMTWRAGVDILSLGATKNGALAAEALIVFDPARAVEMERRIKRAGHVWSKQRFLSAQLLAWFADDLWLRNARNANEMASRLARGLLRQPGATLPYAIESNEVFVVLPEPLVQGLEQAGYDFYRWTTPPGVEGVLIRLVTRYDTTPDDIDGLLASLSAVA</sequence>
<dbReference type="SUPFAM" id="SSF53383">
    <property type="entry name" value="PLP-dependent transferases"/>
    <property type="match status" value="1"/>
</dbReference>
<comment type="catalytic activity">
    <reaction evidence="5">
        <text>L-threonine = acetaldehyde + glycine</text>
        <dbReference type="Rhea" id="RHEA:19625"/>
        <dbReference type="ChEBI" id="CHEBI:15343"/>
        <dbReference type="ChEBI" id="CHEBI:57305"/>
        <dbReference type="ChEBI" id="CHEBI:57926"/>
        <dbReference type="EC" id="4.1.2.48"/>
    </reaction>
</comment>
<comment type="subunit">
    <text evidence="3">Homotetramer.</text>
</comment>
<dbReference type="PANTHER" id="PTHR48097:SF5">
    <property type="entry name" value="LOW SPECIFICITY L-THREONINE ALDOLASE"/>
    <property type="match status" value="1"/>
</dbReference>
<comment type="caution">
    <text evidence="8">The sequence shown here is derived from an EMBL/GenBank/DDBJ whole genome shotgun (WGS) entry which is preliminary data.</text>
</comment>
<feature type="domain" description="Aromatic amino acid beta-eliminating lyase/threonine aldolase" evidence="7">
    <location>
        <begin position="32"/>
        <end position="320"/>
    </location>
</feature>
<gene>
    <name evidence="8" type="ORF">J2D73_00690</name>
</gene>
<dbReference type="EC" id="4.1.2.48" evidence="5"/>
<dbReference type="InterPro" id="IPR015421">
    <property type="entry name" value="PyrdxlP-dep_Trfase_major"/>
</dbReference>
<evidence type="ECO:0000256" key="2">
    <source>
        <dbReference type="ARBA" id="ARBA00006966"/>
    </source>
</evidence>
<comment type="function">
    <text evidence="5">Catalyzes the cleavage of L-allo-threonine and L-threonine to glycine and acetaldehyde.</text>
</comment>
<evidence type="ECO:0000256" key="1">
    <source>
        <dbReference type="ARBA" id="ARBA00001933"/>
    </source>
</evidence>
<organism evidence="8 9">
    <name type="scientific">Acetobacter sacchari</name>
    <dbReference type="NCBI Taxonomy" id="2661687"/>
    <lineage>
        <taxon>Bacteria</taxon>
        <taxon>Pseudomonadati</taxon>
        <taxon>Pseudomonadota</taxon>
        <taxon>Alphaproteobacteria</taxon>
        <taxon>Acetobacterales</taxon>
        <taxon>Acetobacteraceae</taxon>
        <taxon>Acetobacter</taxon>
    </lineage>
</organism>
<proteinExistence type="inferred from homology"/>
<dbReference type="Gene3D" id="3.90.1150.10">
    <property type="entry name" value="Aspartate Aminotransferase, domain 1"/>
    <property type="match status" value="1"/>
</dbReference>
<evidence type="ECO:0000256" key="5">
    <source>
        <dbReference type="PIRNR" id="PIRNR038940"/>
    </source>
</evidence>
<dbReference type="InterPro" id="IPR026273">
    <property type="entry name" value="Low_specificity_L-TA_bact"/>
</dbReference>
<dbReference type="PANTHER" id="PTHR48097">
    <property type="entry name" value="L-THREONINE ALDOLASE-RELATED"/>
    <property type="match status" value="1"/>
</dbReference>
<reference evidence="8 9" key="1">
    <citation type="submission" date="2021-03" db="EMBL/GenBank/DDBJ databases">
        <title>The complete genome sequence of Acetobacter sacchari TBRC 11175.</title>
        <authorList>
            <person name="Charoenyingcharoen P."/>
            <person name="Yukphan P."/>
        </authorList>
    </citation>
    <scope>NUCLEOTIDE SEQUENCE [LARGE SCALE GENOMIC DNA]</scope>
    <source>
        <strain evidence="8 9">TBRC 11175</strain>
    </source>
</reference>
<feature type="compositionally biased region" description="Low complexity" evidence="6">
    <location>
        <begin position="11"/>
        <end position="23"/>
    </location>
</feature>
<dbReference type="InterPro" id="IPR015424">
    <property type="entry name" value="PyrdxlP-dep_Trfase"/>
</dbReference>
<evidence type="ECO:0000313" key="9">
    <source>
        <dbReference type="Proteomes" id="UP000664771"/>
    </source>
</evidence>
<comment type="catalytic activity">
    <reaction evidence="5">
        <text>L-allo-threonine = acetaldehyde + glycine</text>
        <dbReference type="Rhea" id="RHEA:26209"/>
        <dbReference type="ChEBI" id="CHEBI:15343"/>
        <dbReference type="ChEBI" id="CHEBI:57305"/>
        <dbReference type="ChEBI" id="CHEBI:58585"/>
        <dbReference type="EC" id="4.1.2.48"/>
    </reaction>
</comment>
<dbReference type="EMBL" id="JAFVMF010000001">
    <property type="protein sequence ID" value="MBO1358313.1"/>
    <property type="molecule type" value="Genomic_DNA"/>
</dbReference>
<evidence type="ECO:0000256" key="6">
    <source>
        <dbReference type="SAM" id="MobiDB-lite"/>
    </source>
</evidence>
<evidence type="ECO:0000256" key="3">
    <source>
        <dbReference type="ARBA" id="ARBA00011881"/>
    </source>
</evidence>
<evidence type="ECO:0000313" key="8">
    <source>
        <dbReference type="EMBL" id="MBO1358313.1"/>
    </source>
</evidence>